<dbReference type="Proteomes" id="UP000760860">
    <property type="component" value="Unassembled WGS sequence"/>
</dbReference>
<organism evidence="4 6">
    <name type="scientific">Phytophthora cactorum</name>
    <dbReference type="NCBI Taxonomy" id="29920"/>
    <lineage>
        <taxon>Eukaryota</taxon>
        <taxon>Sar</taxon>
        <taxon>Stramenopiles</taxon>
        <taxon>Oomycota</taxon>
        <taxon>Peronosporomycetes</taxon>
        <taxon>Peronosporales</taxon>
        <taxon>Peronosporaceae</taxon>
        <taxon>Phytophthora</taxon>
    </lineage>
</organism>
<comment type="caution">
    <text evidence="4">The sequence shown here is derived from an EMBL/GenBank/DDBJ whole genome shotgun (WGS) entry which is preliminary data.</text>
</comment>
<evidence type="ECO:0000313" key="3">
    <source>
        <dbReference type="EMBL" id="KAG2921653.1"/>
    </source>
</evidence>
<feature type="transmembrane region" description="Helical" evidence="1">
    <location>
        <begin position="20"/>
        <end position="38"/>
    </location>
</feature>
<keyword evidence="1" id="KW-0812">Transmembrane</keyword>
<proteinExistence type="predicted"/>
<dbReference type="EMBL" id="RCMI01000261">
    <property type="protein sequence ID" value="KAG2921653.1"/>
    <property type="molecule type" value="Genomic_DNA"/>
</dbReference>
<evidence type="ECO:0000313" key="2">
    <source>
        <dbReference type="EMBL" id="KAG2850293.1"/>
    </source>
</evidence>
<reference evidence="4" key="1">
    <citation type="submission" date="2018-10" db="EMBL/GenBank/DDBJ databases">
        <title>Effector identification in a new, highly contiguous assembly of the strawberry crown rot pathogen Phytophthora cactorum.</title>
        <authorList>
            <person name="Armitage A.D."/>
            <person name="Nellist C.F."/>
            <person name="Bates H."/>
            <person name="Vickerstaff R.J."/>
            <person name="Harrison R.J."/>
        </authorList>
    </citation>
    <scope>NUCLEOTIDE SEQUENCE</scope>
    <source>
        <strain evidence="2">15-7</strain>
        <strain evidence="3">4032</strain>
        <strain evidence="4">P415</strain>
        <strain evidence="5">P421</strain>
    </source>
</reference>
<keyword evidence="1" id="KW-0472">Membrane</keyword>
<evidence type="ECO:0000313" key="6">
    <source>
        <dbReference type="Proteomes" id="UP000697107"/>
    </source>
</evidence>
<dbReference type="VEuPathDB" id="FungiDB:PC110_g20164"/>
<evidence type="ECO:0000313" key="5">
    <source>
        <dbReference type="EMBL" id="KAG3220185.1"/>
    </source>
</evidence>
<gene>
    <name evidence="2" type="ORF">PC113_g16913</name>
    <name evidence="3" type="ORF">PC115_g9482</name>
    <name evidence="4" type="ORF">PC118_g10016</name>
    <name evidence="5" type="ORF">PC129_g9052</name>
</gene>
<dbReference type="Proteomes" id="UP000697107">
    <property type="component" value="Unassembled WGS sequence"/>
</dbReference>
<dbReference type="Proteomes" id="UP000735874">
    <property type="component" value="Unassembled WGS sequence"/>
</dbReference>
<name>A0A8T1G1A1_9STRA</name>
<dbReference type="Proteomes" id="UP000774804">
    <property type="component" value="Unassembled WGS sequence"/>
</dbReference>
<dbReference type="EMBL" id="RCMV01000276">
    <property type="protein sequence ID" value="KAG3220185.1"/>
    <property type="molecule type" value="Genomic_DNA"/>
</dbReference>
<keyword evidence="1" id="KW-1133">Transmembrane helix</keyword>
<dbReference type="EMBL" id="RCMG01000698">
    <property type="protein sequence ID" value="KAG2850293.1"/>
    <property type="molecule type" value="Genomic_DNA"/>
</dbReference>
<evidence type="ECO:0000313" key="4">
    <source>
        <dbReference type="EMBL" id="KAG2982370.1"/>
    </source>
</evidence>
<dbReference type="AlphaFoldDB" id="A0A8T1G1A1"/>
<protein>
    <submittedName>
        <fullName evidence="4">Uncharacterized protein</fullName>
    </submittedName>
</protein>
<sequence>MMRGEWLRQPTPGDYVESIGGFLLDVVGVWVFSMHNAFGKWWMYARVSSMDAPTSFSSESIS</sequence>
<accession>A0A8T1G1A1</accession>
<evidence type="ECO:0000256" key="1">
    <source>
        <dbReference type="SAM" id="Phobius"/>
    </source>
</evidence>
<dbReference type="EMBL" id="RCML01000281">
    <property type="protein sequence ID" value="KAG2982370.1"/>
    <property type="molecule type" value="Genomic_DNA"/>
</dbReference>